<name>A0A4Y8L9M0_9BACT</name>
<dbReference type="PANTHER" id="PTHR34219:SF6">
    <property type="entry name" value="BLR3280 PROTEIN"/>
    <property type="match status" value="1"/>
</dbReference>
<dbReference type="AlphaFoldDB" id="A0A4Y8L9M0"/>
<accession>A0A4Y8L9M0</accession>
<dbReference type="InterPro" id="IPR005625">
    <property type="entry name" value="PepSY-ass_TM"/>
</dbReference>
<evidence type="ECO:0000313" key="2">
    <source>
        <dbReference type="EMBL" id="TFD99047.1"/>
    </source>
</evidence>
<reference evidence="2 3" key="1">
    <citation type="submission" date="2019-03" db="EMBL/GenBank/DDBJ databases">
        <title>San Antonio Military Medical Center submission to MRSN (WRAIR), pending publication.</title>
        <authorList>
            <person name="Blyth D.M."/>
            <person name="Mccarthy S.L."/>
            <person name="Schall S.E."/>
            <person name="Stam J.A."/>
            <person name="Ong A.C."/>
            <person name="Mcgann P.T."/>
        </authorList>
    </citation>
    <scope>NUCLEOTIDE SEQUENCE [LARGE SCALE GENOMIC DNA]</scope>
    <source>
        <strain evidence="2 3">MRSN571793</strain>
    </source>
</reference>
<sequence>MIKKLLYKFHRILGTLLSILFVLWFLSGFVMIYHNFPKISNPEKYKGLVAIDIHTLHHCDSILSALNSNSNTEYCILKAKSDGNFLIETKDKDNTYLTDQNGTFGERYTYSEIYNYASNLNTSTISRIDTIHSLDRWLPYDKYIVDFPAYKFHYKDSLQSELYVSSLSGEGIQYTNSDNRFWAWIGAIPHWLYIANLRHNTDLWKGIVIWLSGIGSLLCITGLIIGFRSFYKRYKQKKEISSPYKRFAYKWHHILGFIFGIFVFTFAFSGMMSLQKVPQWIIKTYNTDFQTTATLNPLKKHPLEYALNYKTVLHQYAGSIKKLEWASFGDLDYYKAVIGDSMYYIDATSDRVKPLCLSQHDIKKRLQAIHPEPITIEELHDYDNYYIHKRNKLPLPVYKVSVADRDKSLYYINPYTADISYFNTNTKARKWTYQALHSFSIKWLLDRPVLWNILMWTIMIAGTFISLTGLYLSYKAIRRKLRKKK</sequence>
<organism evidence="2 3">
    <name type="scientific">Dysgonomonas capnocytophagoides</name>
    <dbReference type="NCBI Taxonomy" id="45254"/>
    <lineage>
        <taxon>Bacteria</taxon>
        <taxon>Pseudomonadati</taxon>
        <taxon>Bacteroidota</taxon>
        <taxon>Bacteroidia</taxon>
        <taxon>Bacteroidales</taxon>
        <taxon>Dysgonomonadaceae</taxon>
        <taxon>Dysgonomonas</taxon>
    </lineage>
</organism>
<dbReference type="OrthoDB" id="9760788at2"/>
<dbReference type="RefSeq" id="WP_134435429.1">
    <property type="nucleotide sequence ID" value="NZ_SOML01000001.1"/>
</dbReference>
<dbReference type="PANTHER" id="PTHR34219">
    <property type="entry name" value="IRON-REGULATED INNER MEMBRANE PROTEIN-RELATED"/>
    <property type="match status" value="1"/>
</dbReference>
<evidence type="ECO:0000256" key="1">
    <source>
        <dbReference type="SAM" id="Phobius"/>
    </source>
</evidence>
<dbReference type="Pfam" id="PF03929">
    <property type="entry name" value="PepSY_TM"/>
    <property type="match status" value="1"/>
</dbReference>
<keyword evidence="1" id="KW-0472">Membrane</keyword>
<comment type="caution">
    <text evidence="2">The sequence shown here is derived from an EMBL/GenBank/DDBJ whole genome shotgun (WGS) entry which is preliminary data.</text>
</comment>
<evidence type="ECO:0000313" key="3">
    <source>
        <dbReference type="Proteomes" id="UP000297861"/>
    </source>
</evidence>
<protein>
    <submittedName>
        <fullName evidence="2">PepSY domain-containing protein</fullName>
    </submittedName>
</protein>
<feature type="transmembrane region" description="Helical" evidence="1">
    <location>
        <begin position="251"/>
        <end position="271"/>
    </location>
</feature>
<keyword evidence="1" id="KW-1133">Transmembrane helix</keyword>
<keyword evidence="1" id="KW-0812">Transmembrane</keyword>
<feature type="transmembrane region" description="Helical" evidence="1">
    <location>
        <begin position="207"/>
        <end position="231"/>
    </location>
</feature>
<dbReference type="EMBL" id="SOML01000001">
    <property type="protein sequence ID" value="TFD99047.1"/>
    <property type="molecule type" value="Genomic_DNA"/>
</dbReference>
<dbReference type="STRING" id="1121485.GCA_000426485_00256"/>
<feature type="transmembrane region" description="Helical" evidence="1">
    <location>
        <begin position="453"/>
        <end position="474"/>
    </location>
</feature>
<gene>
    <name evidence="2" type="ORF">E2605_02895</name>
</gene>
<dbReference type="Proteomes" id="UP000297861">
    <property type="component" value="Unassembled WGS sequence"/>
</dbReference>
<feature type="transmembrane region" description="Helical" evidence="1">
    <location>
        <begin position="12"/>
        <end position="33"/>
    </location>
</feature>
<keyword evidence="3" id="KW-1185">Reference proteome</keyword>
<proteinExistence type="predicted"/>